<protein>
    <recommendedName>
        <fullName evidence="9">OBG-type G domain-containing protein</fullName>
    </recommendedName>
</protein>
<keyword evidence="8" id="KW-1185">Reference proteome</keyword>
<evidence type="ECO:0000313" key="7">
    <source>
        <dbReference type="EMBL" id="GAO50071.1"/>
    </source>
</evidence>
<dbReference type="Gene3D" id="3.40.50.300">
    <property type="entry name" value="P-loop containing nucleotide triphosphate hydrolases"/>
    <property type="match status" value="1"/>
</dbReference>
<evidence type="ECO:0008006" key="9">
    <source>
        <dbReference type="Google" id="ProtNLM"/>
    </source>
</evidence>
<dbReference type="PROSITE" id="PS51710">
    <property type="entry name" value="G_OBG"/>
    <property type="match status" value="1"/>
</dbReference>
<sequence>MLRSPTSATVTPAARRFFTVFYRHFASTSILCNESKPELDSLLRKSKATRSADYKLNQRGTNFVDTRVIIVESGTGGAGCVSFAREKYRPKGPPSGGNGGAGGNVWVIPTKGETSLHKVPPHIIADDGQTGQGDVMHGRAGQDIVIKVPPGTVVTEIGTREKVIKRGQDMWVHYPNFEDENEASDLLRAAAHRVLLEAPSIVREEEVLSHGNSRERFLAKKIMEAENLKPLGETPKVNLDFSDAGENDDPFPPQLILKGGRGGLGNPFFQTPDIRVPRYATRGAPGTRIRLHLELKTLADIGLVGLPNAGKSTLLRAISNAKPEVAAYAFTTLNPYVGTIPYQNAQKVMTVADIPGLIAGASDNRGLGHSFLRHIERAKVLCMVLDLGGDPWSAYLTLKKELGAYKEGLDKRRQVIVANKADTEGSQAAYAELSKKIRELWEEEMAMLDAQPPVVEFNAAKPGTIAFDRKEAEEMDKFEKALTKLGLDEEVKKPAKKLPWKKVPCPIVIPVCAMKGQGVSRVIEAMGRAVDEEKEAEEVEKRKLKEKEEKEFPMIIQG</sequence>
<organism evidence="7 8">
    <name type="scientific">Saitoella complicata (strain BCRC 22490 / CBS 7301 / JCM 7358 / NBRC 10748 / NRRL Y-17804)</name>
    <dbReference type="NCBI Taxonomy" id="698492"/>
    <lineage>
        <taxon>Eukaryota</taxon>
        <taxon>Fungi</taxon>
        <taxon>Dikarya</taxon>
        <taxon>Ascomycota</taxon>
        <taxon>Taphrinomycotina</taxon>
        <taxon>Taphrinomycotina incertae sedis</taxon>
        <taxon>Saitoella</taxon>
    </lineage>
</organism>
<dbReference type="EMBL" id="BACD03000029">
    <property type="protein sequence ID" value="GAO50071.1"/>
    <property type="molecule type" value="Genomic_DNA"/>
</dbReference>
<dbReference type="GO" id="GO:0003924">
    <property type="term" value="F:GTPase activity"/>
    <property type="evidence" value="ECO:0007669"/>
    <property type="project" value="InterPro"/>
</dbReference>
<comment type="similarity">
    <text evidence="1">Belongs to the TRAFAC class OBG-HflX-like GTPase superfamily. OBG GTPase family.</text>
</comment>
<dbReference type="InterPro" id="IPR006169">
    <property type="entry name" value="GTP1_OBG_dom"/>
</dbReference>
<dbReference type="PANTHER" id="PTHR11702:SF31">
    <property type="entry name" value="MITOCHONDRIAL RIBOSOME-ASSOCIATED GTPASE 2"/>
    <property type="match status" value="1"/>
</dbReference>
<dbReference type="GO" id="GO:0005525">
    <property type="term" value="F:GTP binding"/>
    <property type="evidence" value="ECO:0007669"/>
    <property type="project" value="UniProtKB-KW"/>
</dbReference>
<accession>A0A0E9NK58</accession>
<dbReference type="Pfam" id="PF01018">
    <property type="entry name" value="GTP1_OBG"/>
    <property type="match status" value="2"/>
</dbReference>
<evidence type="ECO:0000259" key="6">
    <source>
        <dbReference type="PROSITE" id="PS51883"/>
    </source>
</evidence>
<dbReference type="AlphaFoldDB" id="A0A0E9NK58"/>
<reference evidence="7 8" key="2">
    <citation type="journal article" date="2014" name="J. Gen. Appl. Microbiol.">
        <title>The early diverging ascomycetous budding yeast Saitoella complicata has three histone deacetylases belonging to the Clr6, Hos2, and Rpd3 lineages.</title>
        <authorList>
            <person name="Nishida H."/>
            <person name="Matsumoto T."/>
            <person name="Kondo S."/>
            <person name="Hamamoto M."/>
            <person name="Yoshikawa H."/>
        </authorList>
    </citation>
    <scope>NUCLEOTIDE SEQUENCE [LARGE SCALE GENOMIC DNA]</scope>
    <source>
        <strain evidence="7 8">NRRL Y-17804</strain>
    </source>
</reference>
<dbReference type="SUPFAM" id="SSF82051">
    <property type="entry name" value="Obg GTP-binding protein N-terminal domain"/>
    <property type="match status" value="1"/>
</dbReference>
<dbReference type="Gene3D" id="2.70.210.12">
    <property type="entry name" value="GTP1/OBG domain"/>
    <property type="match status" value="1"/>
</dbReference>
<evidence type="ECO:0000313" key="8">
    <source>
        <dbReference type="Proteomes" id="UP000033140"/>
    </source>
</evidence>
<dbReference type="SUPFAM" id="SSF52540">
    <property type="entry name" value="P-loop containing nucleoside triphosphate hydrolases"/>
    <property type="match status" value="1"/>
</dbReference>
<dbReference type="CDD" id="cd01898">
    <property type="entry name" value="Obg"/>
    <property type="match status" value="1"/>
</dbReference>
<evidence type="ECO:0000256" key="1">
    <source>
        <dbReference type="ARBA" id="ARBA00007699"/>
    </source>
</evidence>
<dbReference type="InterPro" id="IPR006073">
    <property type="entry name" value="GTP-bd"/>
</dbReference>
<dbReference type="STRING" id="698492.A0A0E9NK58"/>
<dbReference type="GO" id="GO:0042254">
    <property type="term" value="P:ribosome biogenesis"/>
    <property type="evidence" value="ECO:0007669"/>
    <property type="project" value="UniProtKB-UniRule"/>
</dbReference>
<dbReference type="InterPro" id="IPR014100">
    <property type="entry name" value="GTP-bd_Obg/CgtA"/>
</dbReference>
<comment type="caution">
    <text evidence="7">The sequence shown here is derived from an EMBL/GenBank/DDBJ whole genome shotgun (WGS) entry which is preliminary data.</text>
</comment>
<dbReference type="Proteomes" id="UP000033140">
    <property type="component" value="Unassembled WGS sequence"/>
</dbReference>
<dbReference type="InterPro" id="IPR045086">
    <property type="entry name" value="OBG_GTPase"/>
</dbReference>
<evidence type="ECO:0000256" key="4">
    <source>
        <dbReference type="SAM" id="Coils"/>
    </source>
</evidence>
<keyword evidence="3" id="KW-0342">GTP-binding</keyword>
<dbReference type="PRINTS" id="PR00326">
    <property type="entry name" value="GTP1OBG"/>
</dbReference>
<proteinExistence type="inferred from homology"/>
<feature type="domain" description="OBG-type G" evidence="5">
    <location>
        <begin position="299"/>
        <end position="476"/>
    </location>
</feature>
<feature type="coiled-coil region" evidence="4">
    <location>
        <begin position="522"/>
        <end position="550"/>
    </location>
</feature>
<reference evidence="7 8" key="3">
    <citation type="journal article" date="2015" name="Genome Announc.">
        <title>Draft Genome Sequence of the Archiascomycetous Yeast Saitoella complicata.</title>
        <authorList>
            <person name="Yamauchi K."/>
            <person name="Kondo S."/>
            <person name="Hamamoto M."/>
            <person name="Takahashi Y."/>
            <person name="Ogura Y."/>
            <person name="Hayashi T."/>
            <person name="Nishida H."/>
        </authorList>
    </citation>
    <scope>NUCLEOTIDE SEQUENCE [LARGE SCALE GENOMIC DNA]</scope>
    <source>
        <strain evidence="7 8">NRRL Y-17804</strain>
    </source>
</reference>
<keyword evidence="4" id="KW-0175">Coiled coil</keyword>
<keyword evidence="2" id="KW-0547">Nucleotide-binding</keyword>
<feature type="domain" description="Obg" evidence="6">
    <location>
        <begin position="61"/>
        <end position="298"/>
    </location>
</feature>
<dbReference type="PANTHER" id="PTHR11702">
    <property type="entry name" value="DEVELOPMENTALLY REGULATED GTP-BINDING PROTEIN-RELATED"/>
    <property type="match status" value="1"/>
</dbReference>
<dbReference type="HAMAP" id="MF_01454">
    <property type="entry name" value="GTPase_Obg"/>
    <property type="match status" value="1"/>
</dbReference>
<name>A0A0E9NK58_SAICN</name>
<dbReference type="OMA" id="AMHVDME"/>
<gene>
    <name evidence="7" type="ORF">G7K_4206-t1</name>
</gene>
<reference evidence="7 8" key="1">
    <citation type="journal article" date="2011" name="J. Gen. Appl. Microbiol.">
        <title>Draft genome sequencing of the enigmatic yeast Saitoella complicata.</title>
        <authorList>
            <person name="Nishida H."/>
            <person name="Hamamoto M."/>
            <person name="Sugiyama J."/>
        </authorList>
    </citation>
    <scope>NUCLEOTIDE SEQUENCE [LARGE SCALE GENOMIC DNA]</scope>
    <source>
        <strain evidence="7 8">NRRL Y-17804</strain>
    </source>
</reference>
<dbReference type="FunFam" id="2.70.210.12:FF:000001">
    <property type="entry name" value="GTPase Obg"/>
    <property type="match status" value="1"/>
</dbReference>
<dbReference type="InterPro" id="IPR036726">
    <property type="entry name" value="GTP1_OBG_dom_sf"/>
</dbReference>
<dbReference type="InterPro" id="IPR027417">
    <property type="entry name" value="P-loop_NTPase"/>
</dbReference>
<dbReference type="Pfam" id="PF01926">
    <property type="entry name" value="MMR_HSR1"/>
    <property type="match status" value="1"/>
</dbReference>
<dbReference type="GO" id="GO:0005739">
    <property type="term" value="C:mitochondrion"/>
    <property type="evidence" value="ECO:0007669"/>
    <property type="project" value="TreeGrafter"/>
</dbReference>
<evidence type="ECO:0000259" key="5">
    <source>
        <dbReference type="PROSITE" id="PS51710"/>
    </source>
</evidence>
<dbReference type="PROSITE" id="PS51883">
    <property type="entry name" value="OBG"/>
    <property type="match status" value="1"/>
</dbReference>
<evidence type="ECO:0000256" key="2">
    <source>
        <dbReference type="ARBA" id="ARBA00022741"/>
    </source>
</evidence>
<evidence type="ECO:0000256" key="3">
    <source>
        <dbReference type="ARBA" id="ARBA00023134"/>
    </source>
</evidence>
<dbReference type="InterPro" id="IPR031167">
    <property type="entry name" value="G_OBG"/>
</dbReference>
<dbReference type="GO" id="GO:0000287">
    <property type="term" value="F:magnesium ion binding"/>
    <property type="evidence" value="ECO:0007669"/>
    <property type="project" value="InterPro"/>
</dbReference>